<comment type="caution">
    <text evidence="11">The sequence shown here is derived from an EMBL/GenBank/DDBJ whole genome shotgun (WGS) entry which is preliminary data.</text>
</comment>
<reference evidence="11 12" key="1">
    <citation type="submission" date="2018-05" db="EMBL/GenBank/DDBJ databases">
        <title>A metagenomic window into the 2 km-deep terrestrial subsurface aquifer revealed taxonomically and functionally diverse microbial community comprising novel uncultured bacterial lineages.</title>
        <authorList>
            <person name="Kadnikov V.V."/>
            <person name="Mardanov A.V."/>
            <person name="Beletsky A.V."/>
            <person name="Banks D."/>
            <person name="Pimenov N.V."/>
            <person name="Frank Y.A."/>
            <person name="Karnachuk O.V."/>
            <person name="Ravin N.V."/>
        </authorList>
    </citation>
    <scope>NUCLEOTIDE SEQUENCE [LARGE SCALE GENOMIC DNA]</scope>
    <source>
        <strain evidence="11">BY5</strain>
    </source>
</reference>
<dbReference type="Gene3D" id="1.10.510.10">
    <property type="entry name" value="Transferase(Phosphotransferase) domain 1"/>
    <property type="match status" value="1"/>
</dbReference>
<dbReference type="InterPro" id="IPR013229">
    <property type="entry name" value="PEGA"/>
</dbReference>
<dbReference type="Proteomes" id="UP000252355">
    <property type="component" value="Unassembled WGS sequence"/>
</dbReference>
<feature type="repeat" description="TPR" evidence="7">
    <location>
        <begin position="512"/>
        <end position="545"/>
    </location>
</feature>
<evidence type="ECO:0000259" key="10">
    <source>
        <dbReference type="PROSITE" id="PS50011"/>
    </source>
</evidence>
<evidence type="ECO:0000313" key="12">
    <source>
        <dbReference type="Proteomes" id="UP000252355"/>
    </source>
</evidence>
<dbReference type="Gene3D" id="1.25.40.10">
    <property type="entry name" value="Tetratricopeptide repeat domain"/>
    <property type="match status" value="1"/>
</dbReference>
<feature type="transmembrane region" description="Helical" evidence="9">
    <location>
        <begin position="336"/>
        <end position="354"/>
    </location>
</feature>
<dbReference type="SUPFAM" id="SSF48452">
    <property type="entry name" value="TPR-like"/>
    <property type="match status" value="1"/>
</dbReference>
<protein>
    <recommendedName>
        <fullName evidence="1">non-specific serine/threonine protein kinase</fullName>
        <ecNumber evidence="1">2.7.11.1</ecNumber>
    </recommendedName>
</protein>
<evidence type="ECO:0000256" key="1">
    <source>
        <dbReference type="ARBA" id="ARBA00012513"/>
    </source>
</evidence>
<dbReference type="PROSITE" id="PS50005">
    <property type="entry name" value="TPR"/>
    <property type="match status" value="1"/>
</dbReference>
<dbReference type="FunFam" id="1.10.510.10:FF:000021">
    <property type="entry name" value="Serine/threonine protein kinase"/>
    <property type="match status" value="1"/>
</dbReference>
<dbReference type="SMART" id="SM00028">
    <property type="entry name" value="TPR"/>
    <property type="match status" value="2"/>
</dbReference>
<accession>A0A367ZWN4</accession>
<dbReference type="PANTHER" id="PTHR43289">
    <property type="entry name" value="MITOGEN-ACTIVATED PROTEIN KINASE KINASE KINASE 20-RELATED"/>
    <property type="match status" value="1"/>
</dbReference>
<evidence type="ECO:0000256" key="4">
    <source>
        <dbReference type="ARBA" id="ARBA00022741"/>
    </source>
</evidence>
<dbReference type="SMART" id="SM00220">
    <property type="entry name" value="S_TKc"/>
    <property type="match status" value="1"/>
</dbReference>
<keyword evidence="7" id="KW-0802">TPR repeat</keyword>
<dbReference type="PROSITE" id="PS00107">
    <property type="entry name" value="PROTEIN_KINASE_ATP"/>
    <property type="match status" value="1"/>
</dbReference>
<dbReference type="Gene3D" id="3.30.200.20">
    <property type="entry name" value="Phosphorylase Kinase, domain 1"/>
    <property type="match status" value="1"/>
</dbReference>
<dbReference type="CDD" id="cd14014">
    <property type="entry name" value="STKc_PknB_like"/>
    <property type="match status" value="1"/>
</dbReference>
<dbReference type="InterPro" id="IPR017441">
    <property type="entry name" value="Protein_kinase_ATP_BS"/>
</dbReference>
<dbReference type="GO" id="GO:0005524">
    <property type="term" value="F:ATP binding"/>
    <property type="evidence" value="ECO:0007669"/>
    <property type="project" value="UniProtKB-UniRule"/>
</dbReference>
<evidence type="ECO:0000256" key="3">
    <source>
        <dbReference type="ARBA" id="ARBA00022679"/>
    </source>
</evidence>
<dbReference type="Pfam" id="PF08308">
    <property type="entry name" value="PEGA"/>
    <property type="match status" value="1"/>
</dbReference>
<evidence type="ECO:0000256" key="7">
    <source>
        <dbReference type="PROSITE-ProRule" id="PRU00339"/>
    </source>
</evidence>
<dbReference type="InterPro" id="IPR019734">
    <property type="entry name" value="TPR_rpt"/>
</dbReference>
<keyword evidence="9" id="KW-0812">Transmembrane</keyword>
<organism evidence="11 12">
    <name type="scientific">Candidatus Ozemobacter sibiricus</name>
    <dbReference type="NCBI Taxonomy" id="2268124"/>
    <lineage>
        <taxon>Bacteria</taxon>
        <taxon>Candidatus Ozemobacteria</taxon>
        <taxon>Candidatus Ozemobacterales</taxon>
        <taxon>Candidatus Ozemobacteraceae</taxon>
        <taxon>Candidatus Ozemobacter</taxon>
    </lineage>
</organism>
<dbReference type="InterPro" id="IPR008271">
    <property type="entry name" value="Ser/Thr_kinase_AS"/>
</dbReference>
<dbReference type="PROSITE" id="PS00108">
    <property type="entry name" value="PROTEIN_KINASE_ST"/>
    <property type="match status" value="1"/>
</dbReference>
<evidence type="ECO:0000256" key="5">
    <source>
        <dbReference type="ARBA" id="ARBA00022777"/>
    </source>
</evidence>
<dbReference type="InterPro" id="IPR000719">
    <property type="entry name" value="Prot_kinase_dom"/>
</dbReference>
<dbReference type="AlphaFoldDB" id="A0A367ZWN4"/>
<dbReference type="Pfam" id="PF00069">
    <property type="entry name" value="Pkinase"/>
    <property type="match status" value="1"/>
</dbReference>
<sequence>MPDYTGKRAGNYTIVQKLGDGGFATVYLAQHTILEKKAAVKFLLEEWVNEPDVVSRFFDEARTMERLKDHPNIISIIDIASHEQCQQEGLPPYFIMEYVDGKSLEQLIHSDEGFTLEFVINVISCALSALDHCHKMGVVHRDIKPSNILLKSDGTVKLTDFGIAKAKVNTSKTGAGLTLGSTDYMSPEQALGKRDLDHRSDIYSLGVTLYELVTGKLPFVADNPNSVALMHIQENPKPPIEINDAVPPRLNDIILKAMEKKREDRFQSCQEFLDALKKLDEPEPPVVAEVETVDLSKMKAELPEENLMDKESGITPAVRATRSQAALAGPSPVRLVLFWVAVVLAFALIILGGFKAYQYFQLCPVTFSSIPPGAQVALDGKVIGTAPVTLSVGPAPARVVMTLEGFHPLAARLEPTPGRPLSFERTLRKLEPQALEDIRAGIKAYEAAAAGPAKNRQQAMADALRRLGRHLDDHPAADEAHLEFVRFCIKHSLLPNGEVYYRHRLSKFPDHPLYLTMLGMLLAAKGAADEALDLYTKAWYKDPDSVILLNALGDFFLAKKDTVRAEQYFKLSIFLDPTQDEVLQKLQGL</sequence>
<dbReference type="EC" id="2.7.11.1" evidence="1"/>
<keyword evidence="2 11" id="KW-0723">Serine/threonine-protein kinase</keyword>
<dbReference type="SUPFAM" id="SSF56112">
    <property type="entry name" value="Protein kinase-like (PK-like)"/>
    <property type="match status" value="1"/>
</dbReference>
<keyword evidence="9" id="KW-0472">Membrane</keyword>
<keyword evidence="9" id="KW-1133">Transmembrane helix</keyword>
<dbReference type="PANTHER" id="PTHR43289:SF6">
    <property type="entry name" value="SERINE_THREONINE-PROTEIN KINASE NEKL-3"/>
    <property type="match status" value="1"/>
</dbReference>
<feature type="domain" description="Protein kinase" evidence="10">
    <location>
        <begin position="12"/>
        <end position="286"/>
    </location>
</feature>
<dbReference type="PROSITE" id="PS50011">
    <property type="entry name" value="PROTEIN_KINASE_DOM"/>
    <property type="match status" value="1"/>
</dbReference>
<dbReference type="EMBL" id="QOQW01000001">
    <property type="protein sequence ID" value="RCK81762.1"/>
    <property type="molecule type" value="Genomic_DNA"/>
</dbReference>
<feature type="binding site" evidence="8">
    <location>
        <position position="41"/>
    </location>
    <ligand>
        <name>ATP</name>
        <dbReference type="ChEBI" id="CHEBI:30616"/>
    </ligand>
</feature>
<keyword evidence="4 8" id="KW-0547">Nucleotide-binding</keyword>
<evidence type="ECO:0000256" key="9">
    <source>
        <dbReference type="SAM" id="Phobius"/>
    </source>
</evidence>
<dbReference type="InterPro" id="IPR011990">
    <property type="entry name" value="TPR-like_helical_dom_sf"/>
</dbReference>
<evidence type="ECO:0000256" key="8">
    <source>
        <dbReference type="PROSITE-ProRule" id="PRU10141"/>
    </source>
</evidence>
<evidence type="ECO:0000256" key="2">
    <source>
        <dbReference type="ARBA" id="ARBA00022527"/>
    </source>
</evidence>
<keyword evidence="6 8" id="KW-0067">ATP-binding</keyword>
<gene>
    <name evidence="11" type="ORF">OZSIB_0896</name>
</gene>
<evidence type="ECO:0000313" key="11">
    <source>
        <dbReference type="EMBL" id="RCK81762.1"/>
    </source>
</evidence>
<dbReference type="InterPro" id="IPR011009">
    <property type="entry name" value="Kinase-like_dom_sf"/>
</dbReference>
<keyword evidence="5 11" id="KW-0418">Kinase</keyword>
<dbReference type="GO" id="GO:0004674">
    <property type="term" value="F:protein serine/threonine kinase activity"/>
    <property type="evidence" value="ECO:0007669"/>
    <property type="project" value="UniProtKB-KW"/>
</dbReference>
<keyword evidence="3" id="KW-0808">Transferase</keyword>
<evidence type="ECO:0000256" key="6">
    <source>
        <dbReference type="ARBA" id="ARBA00022840"/>
    </source>
</evidence>
<proteinExistence type="predicted"/>
<name>A0A367ZWN4_9BACT</name>